<dbReference type="EMBL" id="SOAW01000001">
    <property type="protein sequence ID" value="TDT32886.1"/>
    <property type="molecule type" value="Genomic_DNA"/>
</dbReference>
<accession>A0A4R7J7Z4</accession>
<evidence type="ECO:0000313" key="3">
    <source>
        <dbReference type="Proteomes" id="UP000295371"/>
    </source>
</evidence>
<evidence type="ECO:0000259" key="1">
    <source>
        <dbReference type="Pfam" id="PF04073"/>
    </source>
</evidence>
<comment type="caution">
    <text evidence="2">The sequence shown here is derived from an EMBL/GenBank/DDBJ whole genome shotgun (WGS) entry which is preliminary data.</text>
</comment>
<dbReference type="InterPro" id="IPR036754">
    <property type="entry name" value="YbaK/aa-tRNA-synt-asso_dom_sf"/>
</dbReference>
<keyword evidence="3" id="KW-1185">Reference proteome</keyword>
<dbReference type="Proteomes" id="UP000295371">
    <property type="component" value="Unassembled WGS sequence"/>
</dbReference>
<dbReference type="Gene3D" id="3.90.960.10">
    <property type="entry name" value="YbaK/aminoacyl-tRNA synthetase-associated domain"/>
    <property type="match status" value="1"/>
</dbReference>
<dbReference type="InterPro" id="IPR007214">
    <property type="entry name" value="YbaK/aa-tRNA-synth-assoc-dom"/>
</dbReference>
<dbReference type="GO" id="GO:0002161">
    <property type="term" value="F:aminoacyl-tRNA deacylase activity"/>
    <property type="evidence" value="ECO:0007669"/>
    <property type="project" value="InterPro"/>
</dbReference>
<dbReference type="AlphaFoldDB" id="A0A4R7J7Z4"/>
<protein>
    <submittedName>
        <fullName evidence="2">Prolyl-tRNA editing enzyme YbaK/EbsC (Cys-tRNA(Pro) deacylase)</fullName>
    </submittedName>
</protein>
<evidence type="ECO:0000313" key="2">
    <source>
        <dbReference type="EMBL" id="TDT32886.1"/>
    </source>
</evidence>
<dbReference type="SUPFAM" id="SSF55826">
    <property type="entry name" value="YbaK/ProRS associated domain"/>
    <property type="match status" value="1"/>
</dbReference>
<feature type="domain" description="YbaK/aminoacyl-tRNA synthetase-associated" evidence="1">
    <location>
        <begin position="41"/>
        <end position="164"/>
    </location>
</feature>
<organism evidence="2 3">
    <name type="scientific">Naumannella halotolerans</name>
    <dbReference type="NCBI Taxonomy" id="993414"/>
    <lineage>
        <taxon>Bacteria</taxon>
        <taxon>Bacillati</taxon>
        <taxon>Actinomycetota</taxon>
        <taxon>Actinomycetes</taxon>
        <taxon>Propionibacteriales</taxon>
        <taxon>Propionibacteriaceae</taxon>
        <taxon>Naumannella</taxon>
    </lineage>
</organism>
<proteinExistence type="predicted"/>
<dbReference type="OrthoDB" id="9796920at2"/>
<dbReference type="CDD" id="cd04939">
    <property type="entry name" value="PA2301"/>
    <property type="match status" value="1"/>
</dbReference>
<sequence>MDAPQLGNLTWRELPSVPDLVAPPVAAATLPGPAWVAPVDPELADTAAFCEHYQVPTARSANCVIVEGRRGEQTTLAAVMVLAEDRADINKAVRKHLGVRKVSFAPMDTATELTAMEYGGITPIGLPADWPILVDSAVAGAGPVVIGAGVRAAKIMIDGADLAALPGAEVIDLALPRG</sequence>
<gene>
    <name evidence="2" type="ORF">CLV29_0476</name>
</gene>
<dbReference type="PANTHER" id="PTHR30411:SF1">
    <property type="entry name" value="CYTOPLASMIC PROTEIN"/>
    <property type="match status" value="1"/>
</dbReference>
<name>A0A4R7J7Z4_9ACTN</name>
<reference evidence="2 3" key="1">
    <citation type="submission" date="2019-03" db="EMBL/GenBank/DDBJ databases">
        <title>Genomic Encyclopedia of Archaeal and Bacterial Type Strains, Phase II (KMG-II): from individual species to whole genera.</title>
        <authorList>
            <person name="Goeker M."/>
        </authorList>
    </citation>
    <scope>NUCLEOTIDE SEQUENCE [LARGE SCALE GENOMIC DNA]</scope>
    <source>
        <strain evidence="2 3">DSM 24323</strain>
    </source>
</reference>
<dbReference type="Pfam" id="PF04073">
    <property type="entry name" value="tRNA_edit"/>
    <property type="match status" value="1"/>
</dbReference>
<dbReference type="RefSeq" id="WP_133753471.1">
    <property type="nucleotide sequence ID" value="NZ_SOAW01000001.1"/>
</dbReference>
<dbReference type="PANTHER" id="PTHR30411">
    <property type="entry name" value="CYTOPLASMIC PROTEIN"/>
    <property type="match status" value="1"/>
</dbReference>